<dbReference type="RefSeq" id="WP_319838378.1">
    <property type="nucleotide sequence ID" value="NZ_CP137624.1"/>
</dbReference>
<name>A0ABZ0S2U2_9BACI</name>
<dbReference type="InterPro" id="IPR003961">
    <property type="entry name" value="FN3_dom"/>
</dbReference>
<dbReference type="PANTHER" id="PTHR13817:SF73">
    <property type="entry name" value="FIBRONECTIN TYPE-III DOMAIN-CONTAINING PROTEIN"/>
    <property type="match status" value="1"/>
</dbReference>
<dbReference type="SMART" id="SM00060">
    <property type="entry name" value="FN3"/>
    <property type="match status" value="3"/>
</dbReference>
<accession>A0ABZ0S2U2</accession>
<feature type="domain" description="Fibronectin type-III" evidence="3">
    <location>
        <begin position="199"/>
        <end position="303"/>
    </location>
</feature>
<proteinExistence type="predicted"/>
<dbReference type="SUPFAM" id="SSF49265">
    <property type="entry name" value="Fibronectin type III"/>
    <property type="match status" value="2"/>
</dbReference>
<feature type="domain" description="SLH" evidence="4">
    <location>
        <begin position="1515"/>
        <end position="1575"/>
    </location>
</feature>
<evidence type="ECO:0000313" key="6">
    <source>
        <dbReference type="Proteomes" id="UP001322664"/>
    </source>
</evidence>
<feature type="domain" description="SLH" evidence="4">
    <location>
        <begin position="1635"/>
        <end position="1698"/>
    </location>
</feature>
<dbReference type="InterPro" id="IPR013783">
    <property type="entry name" value="Ig-like_fold"/>
</dbReference>
<dbReference type="NCBIfam" id="NF012200">
    <property type="entry name" value="choice_anch_D"/>
    <property type="match status" value="1"/>
</dbReference>
<dbReference type="InterPro" id="IPR050964">
    <property type="entry name" value="Striated_Muscle_Regulatory"/>
</dbReference>
<keyword evidence="1" id="KW-0732">Signal</keyword>
<evidence type="ECO:0000256" key="1">
    <source>
        <dbReference type="ARBA" id="ARBA00022729"/>
    </source>
</evidence>
<feature type="domain" description="Fibronectin type-III" evidence="3">
    <location>
        <begin position="1174"/>
        <end position="1268"/>
    </location>
</feature>
<reference evidence="5 6" key="1">
    <citation type="submission" date="2023-09" db="EMBL/GenBank/DDBJ databases">
        <authorList>
            <person name="Page C.A."/>
            <person name="Perez-Diaz I.M."/>
        </authorList>
    </citation>
    <scope>NUCLEOTIDE SEQUENCE [LARGE SCALE GENOMIC DNA]</scope>
    <source>
        <strain evidence="5 6">Ll15</strain>
    </source>
</reference>
<dbReference type="EMBL" id="CP137624">
    <property type="protein sequence ID" value="WPK13994.1"/>
    <property type="molecule type" value="Genomic_DNA"/>
</dbReference>
<dbReference type="Gene3D" id="2.60.40.10">
    <property type="entry name" value="Immunoglobulins"/>
    <property type="match status" value="3"/>
</dbReference>
<feature type="domain" description="SLH" evidence="4">
    <location>
        <begin position="1576"/>
        <end position="1634"/>
    </location>
</feature>
<dbReference type="PROSITE" id="PS51272">
    <property type="entry name" value="SLH"/>
    <property type="match status" value="3"/>
</dbReference>
<organism evidence="5 6">
    <name type="scientific">Lysinibacillus louembei</name>
    <dbReference type="NCBI Taxonomy" id="1470088"/>
    <lineage>
        <taxon>Bacteria</taxon>
        <taxon>Bacillati</taxon>
        <taxon>Bacillota</taxon>
        <taxon>Bacilli</taxon>
        <taxon>Bacillales</taxon>
        <taxon>Bacillaceae</taxon>
        <taxon>Lysinibacillus</taxon>
    </lineage>
</organism>
<evidence type="ECO:0000256" key="2">
    <source>
        <dbReference type="ARBA" id="ARBA00022737"/>
    </source>
</evidence>
<protein>
    <submittedName>
        <fullName evidence="5">S-layer homology domain-containing protein</fullName>
    </submittedName>
</protein>
<dbReference type="Pfam" id="PF00395">
    <property type="entry name" value="SLH"/>
    <property type="match status" value="3"/>
</dbReference>
<keyword evidence="6" id="KW-1185">Reference proteome</keyword>
<dbReference type="PROSITE" id="PS50853">
    <property type="entry name" value="FN3"/>
    <property type="match status" value="3"/>
</dbReference>
<dbReference type="PANTHER" id="PTHR13817">
    <property type="entry name" value="TITIN"/>
    <property type="match status" value="1"/>
</dbReference>
<dbReference type="InterPro" id="IPR025883">
    <property type="entry name" value="Cadherin-like_domain"/>
</dbReference>
<evidence type="ECO:0000313" key="5">
    <source>
        <dbReference type="EMBL" id="WPK13994.1"/>
    </source>
</evidence>
<dbReference type="InterPro" id="IPR036116">
    <property type="entry name" value="FN3_sf"/>
</dbReference>
<dbReference type="InterPro" id="IPR001119">
    <property type="entry name" value="SLH_dom"/>
</dbReference>
<dbReference type="CDD" id="cd00063">
    <property type="entry name" value="FN3"/>
    <property type="match status" value="1"/>
</dbReference>
<dbReference type="Pfam" id="PF12733">
    <property type="entry name" value="Cadherin-like"/>
    <property type="match status" value="1"/>
</dbReference>
<evidence type="ECO:0000259" key="4">
    <source>
        <dbReference type="PROSITE" id="PS51272"/>
    </source>
</evidence>
<feature type="domain" description="Fibronectin type-III" evidence="3">
    <location>
        <begin position="306"/>
        <end position="404"/>
    </location>
</feature>
<evidence type="ECO:0000259" key="3">
    <source>
        <dbReference type="PROSITE" id="PS50853"/>
    </source>
</evidence>
<dbReference type="Proteomes" id="UP001322664">
    <property type="component" value="Chromosome"/>
</dbReference>
<gene>
    <name evidence="5" type="ORF">R6U77_13455</name>
</gene>
<dbReference type="Pfam" id="PF00041">
    <property type="entry name" value="fn3"/>
    <property type="match status" value="1"/>
</dbReference>
<sequence length="1735" mass="182887">MISSVNYMPIKEVQAAANGTADGTYDFGGVVGIPNSAEIGFTTFSDKFAISNGFAVDGTQLYKENGVQGEEALLIIKSRWASTCKTFTFKDLGVSLYFQTPKTKLTKFSLVIKDINGDVLGTHEISNHDGIEGYGVITQLSTLLNNGTQFNYTGVANLEIKYQLGTDSNSNLIDSSSLNFENITIANVSTCDTQPPIVSNGVISSSNISTTGVTLGWTKATDNVTAQGDLEYLVYQSSSNNINTVSNIEANGTPLGSGFTKDIATFNVTGLSPSTTYYFNVIVKDAMGNKTAYTMQSVTTAIPASAPTVTTSTPASNITTTEAMVGGNVIADGGAAITERGIVYATTTNPTTSNDKRTTTGSTGAFTANLSGLSPNTTYHYRAYATNSVGTSYGDNQSFTTVALSNNSNLSNLTLSTGVLTPSFASATVGYTVNVATNVESIQVTPTVADSTATVTVDGVTVTSGQASGSIPLNVGSNPITILVTAQNNTTKTYTITVNRAAPTYTIEAIGNQTFTALTAGYPNNTQETKTLTITNTGTGSLTDVAVALSGANANAFEITQPSLASLPSTGSTTFEVKAKDGLATGTYTATVTVNAASLTSVTFTVTQVVNPAPTYTIDEISNQTFTALTAGYTSGSQETKTVPITNTGTGSLSGITVGLSGTNASDFEITQPTLTSLPSTDSTAFTVKAKDGLAEGTYTATVTVNATNLTTPVTFTVTQVVNPVPTYTIDAISNQTFTGLTEGYPNDTQEIKSMTITNTGTGNLANLGVTLSGPNASDFEITQPLVTNLASASNTAFTVKAKNGLAEGTYTATVTVNATNLTTPVTFTVTQIVDPAPTHTIDTINDQTFPVLTEGYTSGTQETKAVPITNTGTGSLLNLDVALSGPNASDFEITQPLVTNLASAGNTTFTVKAKDDLTAGTYTATVTVNATNLTPVTFTVTQVVNPASTYTIDTISDQTFSVLTEGYASNTQEMKSISITNTGTGILSNVDVALSGSNASDFEITQPLITNLLSADSTTFTVKAKDDLAAGTYTATVTVTATNLAPVTFTVTQVVSPASMYTIDPIGNQSFTALIAGYPSNTQETKLLTITNTATGDLANIEVALSGSNANDFTITQPLVTNLTSADSTTFTVKAKDGLAAGTYTATVTVSATNLTPMTFTVTQVINPISVTTPGVPTNVRATAGNGFVTVSFDAPTSNGGDPITGYTVKVYINGVEQPMLAKTGTSSPIVVNGLANGTAYTFKVVATNGVGSSGESLVSNIVTPVAAIAPYPLPGPIQTPSIVNPSTTITKIKVALEVDGVNPLETVMVEIERTKHANGEITDYVALSEADTKQAIEKAKQSGNNIVRIIIPDVHDEVTKVTVEIPKQSLQLLRENRLSLEITTENGRIMTPYSSMDGINDNFYFNLVPVKKESERQIIEERARTERVVRDALQSNDVHVIGRPMVIETNMPSRPVQLTLPLKGVEIPTDTITREAFLKQLAIFIEHSDGEKKVVIPEVVTVAKGTLGLRFTVEKFSTFTIIQVETKEEQNMYHHEAYIKGFPDGTFGPDKNVTRVQVATMIARILGYTGETVDTAPFKDIPSDHYAAGAIAFVKERGIMNGDNGYFRVGENMTRAQMAAVVAKFKQLPIAENVALTFNDTKGHWAQWIIEANRTAGIINGREDGSFAPNEPLTRAQAVAMLNRMFERGPLQGITMPSFPDVKATHWAFGEIEEAARSHTYFIDENRQEIFTK</sequence>
<keyword evidence="2" id="KW-0677">Repeat</keyword>